<gene>
    <name evidence="2" type="ORF">NKR19_g5892</name>
</gene>
<evidence type="ECO:0000313" key="3">
    <source>
        <dbReference type="Proteomes" id="UP001174691"/>
    </source>
</evidence>
<reference evidence="2" key="1">
    <citation type="submission" date="2022-07" db="EMBL/GenBank/DDBJ databases">
        <title>Fungi with potential for degradation of polypropylene.</title>
        <authorList>
            <person name="Gostincar C."/>
        </authorList>
    </citation>
    <scope>NUCLEOTIDE SEQUENCE</scope>
    <source>
        <strain evidence="2">EXF-13287</strain>
    </source>
</reference>
<evidence type="ECO:0000256" key="1">
    <source>
        <dbReference type="SAM" id="MobiDB-lite"/>
    </source>
</evidence>
<dbReference type="EMBL" id="JANBVN010000085">
    <property type="protein sequence ID" value="KAJ9148771.1"/>
    <property type="molecule type" value="Genomic_DNA"/>
</dbReference>
<keyword evidence="3" id="KW-1185">Reference proteome</keyword>
<proteinExistence type="predicted"/>
<feature type="region of interest" description="Disordered" evidence="1">
    <location>
        <begin position="241"/>
        <end position="274"/>
    </location>
</feature>
<dbReference type="AlphaFoldDB" id="A0AA38VRU3"/>
<name>A0AA38VRU3_9PEZI</name>
<protein>
    <submittedName>
        <fullName evidence="2">Uncharacterized protein</fullName>
    </submittedName>
</protein>
<accession>A0AA38VRU3</accession>
<comment type="caution">
    <text evidence="2">The sequence shown here is derived from an EMBL/GenBank/DDBJ whole genome shotgun (WGS) entry which is preliminary data.</text>
</comment>
<dbReference type="Proteomes" id="UP001174691">
    <property type="component" value="Unassembled WGS sequence"/>
</dbReference>
<feature type="compositionally biased region" description="Polar residues" evidence="1">
    <location>
        <begin position="255"/>
        <end position="265"/>
    </location>
</feature>
<organism evidence="2 3">
    <name type="scientific">Coniochaeta hoffmannii</name>
    <dbReference type="NCBI Taxonomy" id="91930"/>
    <lineage>
        <taxon>Eukaryota</taxon>
        <taxon>Fungi</taxon>
        <taxon>Dikarya</taxon>
        <taxon>Ascomycota</taxon>
        <taxon>Pezizomycotina</taxon>
        <taxon>Sordariomycetes</taxon>
        <taxon>Sordariomycetidae</taxon>
        <taxon>Coniochaetales</taxon>
        <taxon>Coniochaetaceae</taxon>
        <taxon>Coniochaeta</taxon>
    </lineage>
</organism>
<sequence>MFNKLDLDPCLFVADDGSLHWVDEPGAPIPPRKRITAYCDPSYHDLFGDGTLRLRCGNTTKSDSRGYPGYAFTRTNAWNHLRNEHGFLGCGKRTSTTDAKTNATIYFSEAYASHPGVFDQSCKLESILLWSETPALAATCQSDPWNVPDADTAYVDSVLDLTACKYPRFTSDGTPATNSSLTTCHDPSVFNRNRYEGYILSAWCNSNYSAIIGNLSDLVSNHGGVLSCNGMLGIRLKEPLTAGSTPPEGPLAVRLNSTTSQSRQNVPAGVTGDS</sequence>
<evidence type="ECO:0000313" key="2">
    <source>
        <dbReference type="EMBL" id="KAJ9148771.1"/>
    </source>
</evidence>